<evidence type="ECO:0000256" key="2">
    <source>
        <dbReference type="ARBA" id="ARBA00006824"/>
    </source>
</evidence>
<dbReference type="OrthoDB" id="10267969at2759"/>
<dbReference type="InterPro" id="IPR007248">
    <property type="entry name" value="Mpv17_PMP22"/>
</dbReference>
<dbReference type="PANTHER" id="PTHR11266">
    <property type="entry name" value="PEROXISOMAL MEMBRANE PROTEIN 2, PXMP2 MPV17"/>
    <property type="match status" value="1"/>
</dbReference>
<dbReference type="EMBL" id="LSSN01002462">
    <property type="protein sequence ID" value="OMJ16066.1"/>
    <property type="molecule type" value="Genomic_DNA"/>
</dbReference>
<keyword evidence="9" id="KW-1185">Reference proteome</keyword>
<keyword evidence="4 6" id="KW-1133">Transmembrane helix</keyword>
<evidence type="ECO:0000313" key="9">
    <source>
        <dbReference type="Proteomes" id="UP000187283"/>
    </source>
</evidence>
<comment type="subcellular location">
    <subcellularLocation>
        <location evidence="1">Membrane</location>
        <topology evidence="1">Multi-pass membrane protein</topology>
    </subcellularLocation>
</comment>
<dbReference type="Proteomes" id="UP000187283">
    <property type="component" value="Unassembled WGS sequence"/>
</dbReference>
<evidence type="ECO:0000256" key="6">
    <source>
        <dbReference type="RuleBase" id="RU363053"/>
    </source>
</evidence>
<protein>
    <submittedName>
        <fullName evidence="8">Protein SYM1</fullName>
    </submittedName>
</protein>
<dbReference type="EMBL" id="LSSN01001162">
    <property type="protein sequence ID" value="OMJ20742.1"/>
    <property type="molecule type" value="Genomic_DNA"/>
</dbReference>
<dbReference type="Pfam" id="PF04117">
    <property type="entry name" value="Mpv17_PMP22"/>
    <property type="match status" value="1"/>
</dbReference>
<evidence type="ECO:0000256" key="1">
    <source>
        <dbReference type="ARBA" id="ARBA00004141"/>
    </source>
</evidence>
<comment type="similarity">
    <text evidence="2 6">Belongs to the peroxisomal membrane protein PXMP2/4 family.</text>
</comment>
<name>A0A1R1Y1C4_9FUNG</name>
<dbReference type="STRING" id="133412.A0A1R1Y1C4"/>
<keyword evidence="5 6" id="KW-0472">Membrane</keyword>
<dbReference type="GO" id="GO:0016020">
    <property type="term" value="C:membrane"/>
    <property type="evidence" value="ECO:0007669"/>
    <property type="project" value="UniProtKB-SubCell"/>
</dbReference>
<feature type="transmembrane region" description="Helical" evidence="6">
    <location>
        <begin position="70"/>
        <end position="87"/>
    </location>
</feature>
<keyword evidence="3 6" id="KW-0812">Transmembrane</keyword>
<evidence type="ECO:0000313" key="8">
    <source>
        <dbReference type="EMBL" id="OMJ20742.1"/>
    </source>
</evidence>
<accession>A0A1R1Y1C4</accession>
<sequence length="262" mass="30060">MKMTSMAQKVVRSWTSAASNHPIKLMSITNAILGVIGDGISQKIEIGQKNGMISFKLSENKFNFERSMRFAAWGLLMGPVVFKWYTILNKKFPTDKMAYINKDKPKLLNKSRIKKEENTSSVSLGSVLGVKRSPVSEFRMKEKVFAEGNESEYIMNENEWQQSKIEKFKAVSKRVAVDQIVFAPIGLLLFFAFMQLTETESEQKEGFRIDISKYMSALLANYMIWPLFQMLNFSIIPLHLRVPASSFFGILWNSYLSFINSR</sequence>
<evidence type="ECO:0000256" key="4">
    <source>
        <dbReference type="ARBA" id="ARBA00022989"/>
    </source>
</evidence>
<dbReference type="PANTHER" id="PTHR11266:SF50">
    <property type="entry name" value="VACUOLAR MEMBRANE PROTEIN YOR292C"/>
    <property type="match status" value="1"/>
</dbReference>
<evidence type="ECO:0000313" key="7">
    <source>
        <dbReference type="EMBL" id="OMJ16066.1"/>
    </source>
</evidence>
<feature type="transmembrane region" description="Helical" evidence="6">
    <location>
        <begin position="176"/>
        <end position="196"/>
    </location>
</feature>
<proteinExistence type="inferred from homology"/>
<feature type="transmembrane region" description="Helical" evidence="6">
    <location>
        <begin position="217"/>
        <end position="236"/>
    </location>
</feature>
<comment type="caution">
    <text evidence="8">The sequence shown here is derived from an EMBL/GenBank/DDBJ whole genome shotgun (WGS) entry which is preliminary data.</text>
</comment>
<gene>
    <name evidence="8" type="ORF">AYI70_g3918</name>
    <name evidence="7" type="ORF">AYI70_g6842</name>
</gene>
<organism evidence="8 9">
    <name type="scientific">Smittium culicis</name>
    <dbReference type="NCBI Taxonomy" id="133412"/>
    <lineage>
        <taxon>Eukaryota</taxon>
        <taxon>Fungi</taxon>
        <taxon>Fungi incertae sedis</taxon>
        <taxon>Zoopagomycota</taxon>
        <taxon>Kickxellomycotina</taxon>
        <taxon>Harpellomycetes</taxon>
        <taxon>Harpellales</taxon>
        <taxon>Legeriomycetaceae</taxon>
        <taxon>Smittium</taxon>
    </lineage>
</organism>
<evidence type="ECO:0000256" key="5">
    <source>
        <dbReference type="ARBA" id="ARBA00023136"/>
    </source>
</evidence>
<evidence type="ECO:0000256" key="3">
    <source>
        <dbReference type="ARBA" id="ARBA00022692"/>
    </source>
</evidence>
<dbReference type="AlphaFoldDB" id="A0A1R1Y1C4"/>
<dbReference type="GO" id="GO:0005739">
    <property type="term" value="C:mitochondrion"/>
    <property type="evidence" value="ECO:0007669"/>
    <property type="project" value="TreeGrafter"/>
</dbReference>
<reference evidence="8 9" key="1">
    <citation type="submission" date="2017-01" db="EMBL/GenBank/DDBJ databases">
        <authorList>
            <person name="Mah S.A."/>
            <person name="Swanson W.J."/>
            <person name="Moy G.W."/>
            <person name="Vacquier V.D."/>
        </authorList>
    </citation>
    <scope>NUCLEOTIDE SEQUENCE [LARGE SCALE GENOMIC DNA]</scope>
    <source>
        <strain evidence="8 9">GSMNP</strain>
    </source>
</reference>